<dbReference type="OMA" id="MISIWAN"/>
<evidence type="ECO:0000313" key="3">
    <source>
        <dbReference type="Proteomes" id="UP000238479"/>
    </source>
</evidence>
<dbReference type="AlphaFoldDB" id="A0A2P6QYU3"/>
<dbReference type="Gramene" id="PRQ39362">
    <property type="protein sequence ID" value="PRQ39362"/>
    <property type="gene ID" value="RchiOBHm_Chr4g0424351"/>
</dbReference>
<keyword evidence="3" id="KW-1185">Reference proteome</keyword>
<dbReference type="PANTHER" id="PTHR34366:SF2">
    <property type="entry name" value="OS07G0289901 PROTEIN"/>
    <property type="match status" value="1"/>
</dbReference>
<evidence type="ECO:0000259" key="1">
    <source>
        <dbReference type="Pfam" id="PF24865"/>
    </source>
</evidence>
<name>A0A2P6QYU3_ROSCH</name>
<organism evidence="2 3">
    <name type="scientific">Rosa chinensis</name>
    <name type="common">China rose</name>
    <dbReference type="NCBI Taxonomy" id="74649"/>
    <lineage>
        <taxon>Eukaryota</taxon>
        <taxon>Viridiplantae</taxon>
        <taxon>Streptophyta</taxon>
        <taxon>Embryophyta</taxon>
        <taxon>Tracheophyta</taxon>
        <taxon>Spermatophyta</taxon>
        <taxon>Magnoliopsida</taxon>
        <taxon>eudicotyledons</taxon>
        <taxon>Gunneridae</taxon>
        <taxon>Pentapetalae</taxon>
        <taxon>rosids</taxon>
        <taxon>fabids</taxon>
        <taxon>Rosales</taxon>
        <taxon>Rosaceae</taxon>
        <taxon>Rosoideae</taxon>
        <taxon>Rosoideae incertae sedis</taxon>
        <taxon>Rosa</taxon>
    </lineage>
</organism>
<dbReference type="STRING" id="74649.A0A2P6QYU3"/>
<gene>
    <name evidence="2" type="ORF">RchiOBHm_Chr4g0424351</name>
</gene>
<dbReference type="PANTHER" id="PTHR34366">
    <property type="entry name" value="OS07G0289901 PROTEIN-RELATED"/>
    <property type="match status" value="1"/>
</dbReference>
<feature type="domain" description="DUF7731" evidence="1">
    <location>
        <begin position="6"/>
        <end position="93"/>
    </location>
</feature>
<evidence type="ECO:0000313" key="2">
    <source>
        <dbReference type="EMBL" id="PRQ39362.1"/>
    </source>
</evidence>
<reference evidence="2 3" key="1">
    <citation type="journal article" date="2018" name="Nat. Genet.">
        <title>The Rosa genome provides new insights in the design of modern roses.</title>
        <authorList>
            <person name="Bendahmane M."/>
        </authorList>
    </citation>
    <scope>NUCLEOTIDE SEQUENCE [LARGE SCALE GENOMIC DNA]</scope>
    <source>
        <strain evidence="3">cv. Old Blush</strain>
    </source>
</reference>
<dbReference type="EMBL" id="PDCK01000042">
    <property type="protein sequence ID" value="PRQ39362.1"/>
    <property type="molecule type" value="Genomic_DNA"/>
</dbReference>
<protein>
    <recommendedName>
        <fullName evidence="1">DUF7731 domain-containing protein</fullName>
    </recommendedName>
</protein>
<comment type="caution">
    <text evidence="2">The sequence shown here is derived from an EMBL/GenBank/DDBJ whole genome shotgun (WGS) entry which is preliminary data.</text>
</comment>
<dbReference type="Pfam" id="PF24865">
    <property type="entry name" value="DUF7731"/>
    <property type="match status" value="1"/>
</dbReference>
<accession>A0A2P6QYU3</accession>
<dbReference type="Proteomes" id="UP000238479">
    <property type="component" value="Chromosome 4"/>
</dbReference>
<dbReference type="InterPro" id="IPR056633">
    <property type="entry name" value="DUF7731"/>
</dbReference>
<proteinExistence type="predicted"/>
<sequence>MISIWANSQVYSSCEQSFRLNESGDLKVPKDKTDEFCNGACLTETHLVLNCVDHILANFVFYNKATIRDVRDTVQAGCGSGPERGNFNVEEHMAETSKARTPATYQILVGLVLMVLGNGLLF</sequence>